<dbReference type="AlphaFoldDB" id="A0A2N2E0Q5"/>
<evidence type="ECO:0008006" key="3">
    <source>
        <dbReference type="Google" id="ProtNLM"/>
    </source>
</evidence>
<gene>
    <name evidence="1" type="ORF">CVU83_01930</name>
</gene>
<sequence length="131" mass="14619">MAVKISFSDIQKDFKDFKRNLADSVKMVAEDTLLEMQSTSKTPGYVPVKTGTLKRSITHSTNVQSDAKGNIQNIGAIGSNVEYARIQEFGGDTGRGHKTHIVGKFYITRAINNNMKNLEKRLAAIKFLKRK</sequence>
<organism evidence="1 2">
    <name type="scientific">Candidatus Falkowbacteria bacterium HGW-Falkowbacteria-2</name>
    <dbReference type="NCBI Taxonomy" id="2013769"/>
    <lineage>
        <taxon>Bacteria</taxon>
        <taxon>Candidatus Falkowiibacteriota</taxon>
    </lineage>
</organism>
<name>A0A2N2E0Q5_9BACT</name>
<comment type="caution">
    <text evidence="1">The sequence shown here is derived from an EMBL/GenBank/DDBJ whole genome shotgun (WGS) entry which is preliminary data.</text>
</comment>
<evidence type="ECO:0000313" key="1">
    <source>
        <dbReference type="EMBL" id="PKM88309.1"/>
    </source>
</evidence>
<proteinExistence type="predicted"/>
<evidence type="ECO:0000313" key="2">
    <source>
        <dbReference type="Proteomes" id="UP000233325"/>
    </source>
</evidence>
<dbReference type="EMBL" id="PHAH01000020">
    <property type="protein sequence ID" value="PKM88309.1"/>
    <property type="molecule type" value="Genomic_DNA"/>
</dbReference>
<dbReference type="InterPro" id="IPR010064">
    <property type="entry name" value="HK97-gp10_tail"/>
</dbReference>
<dbReference type="Proteomes" id="UP000233325">
    <property type="component" value="Unassembled WGS sequence"/>
</dbReference>
<reference evidence="1 2" key="1">
    <citation type="journal article" date="2017" name="ISME J.">
        <title>Potential for microbial H2 and metal transformations associated with novel bacteria and archaea in deep terrestrial subsurface sediments.</title>
        <authorList>
            <person name="Hernsdorf A.W."/>
            <person name="Amano Y."/>
            <person name="Miyakawa K."/>
            <person name="Ise K."/>
            <person name="Suzuki Y."/>
            <person name="Anantharaman K."/>
            <person name="Probst A."/>
            <person name="Burstein D."/>
            <person name="Thomas B.C."/>
            <person name="Banfield J.F."/>
        </authorList>
    </citation>
    <scope>NUCLEOTIDE SEQUENCE [LARGE SCALE GENOMIC DNA]</scope>
    <source>
        <strain evidence="1">HGW-Falkowbacteria-2</strain>
    </source>
</reference>
<protein>
    <recommendedName>
        <fullName evidence="3">HK97 gp10 family phage protein</fullName>
    </recommendedName>
</protein>
<accession>A0A2N2E0Q5</accession>
<dbReference type="Pfam" id="PF04883">
    <property type="entry name" value="HK97-gp10_like"/>
    <property type="match status" value="1"/>
</dbReference>